<comment type="caution">
    <text evidence="1">The sequence shown here is derived from an EMBL/GenBank/DDBJ whole genome shotgun (WGS) entry which is preliminary data.</text>
</comment>
<accession>M6FUD6</accession>
<dbReference type="Proteomes" id="UP000012101">
    <property type="component" value="Unassembled WGS sequence"/>
</dbReference>
<dbReference type="EMBL" id="AFJM02000075">
    <property type="protein sequence ID" value="EMM70416.1"/>
    <property type="molecule type" value="Genomic_DNA"/>
</dbReference>
<evidence type="ECO:0000313" key="2">
    <source>
        <dbReference type="Proteomes" id="UP000012101"/>
    </source>
</evidence>
<protein>
    <submittedName>
        <fullName evidence="1">Uncharacterized protein</fullName>
    </submittedName>
</protein>
<gene>
    <name evidence="1" type="ORF">LEP1GSC038_1755</name>
</gene>
<proteinExistence type="predicted"/>
<organism evidence="1 2">
    <name type="scientific">Leptospira weilii str. 2006001855</name>
    <dbReference type="NCBI Taxonomy" id="996804"/>
    <lineage>
        <taxon>Bacteria</taxon>
        <taxon>Pseudomonadati</taxon>
        <taxon>Spirochaetota</taxon>
        <taxon>Spirochaetia</taxon>
        <taxon>Leptospirales</taxon>
        <taxon>Leptospiraceae</taxon>
        <taxon>Leptospira</taxon>
    </lineage>
</organism>
<sequence>MKFTSCIFAFFLILFYSDYKKPDHSQEMILQEKIDFMGDCNTILGILGNIREFRKKSSDSLLQETLKLNRIAKKQEELTEIWKGKRIFLRSAELVGRPRKISNLDKLNINFSEFLIEEYTVTHPLSGLDGFYVISDKNDLSKKEFLQVRIFRLLKNSDPSVLEIHERTPLEGKIISVHYDGGQNRNPNLFESIYVILE</sequence>
<evidence type="ECO:0000313" key="1">
    <source>
        <dbReference type="EMBL" id="EMM70416.1"/>
    </source>
</evidence>
<dbReference type="AlphaFoldDB" id="M6FUD6"/>
<name>M6FUD6_9LEPT</name>
<reference evidence="1 2" key="1">
    <citation type="submission" date="2013-01" db="EMBL/GenBank/DDBJ databases">
        <authorList>
            <person name="Harkins D.M."/>
            <person name="Durkin A.S."/>
            <person name="Brinkac L.M."/>
            <person name="Haft D.H."/>
            <person name="Selengut J.D."/>
            <person name="Sanka R."/>
            <person name="DePew J."/>
            <person name="Purushe J."/>
            <person name="Hospenthal D.R."/>
            <person name="Murray C.K."/>
            <person name="Pimentel G."/>
            <person name="Wasfy M."/>
            <person name="Vinetz J.M."/>
            <person name="Sutton G.G."/>
            <person name="Nierman W.C."/>
            <person name="Fouts D.E."/>
        </authorList>
    </citation>
    <scope>NUCLEOTIDE SEQUENCE [LARGE SCALE GENOMIC DNA]</scope>
    <source>
        <strain evidence="1 2">2006001855</strain>
    </source>
</reference>